<name>A0A8T0EHK2_ARGBR</name>
<protein>
    <submittedName>
        <fullName evidence="1">Uncharacterized protein</fullName>
    </submittedName>
</protein>
<dbReference type="AlphaFoldDB" id="A0A8T0EHK2"/>
<evidence type="ECO:0000313" key="1">
    <source>
        <dbReference type="EMBL" id="KAF8773493.1"/>
    </source>
</evidence>
<dbReference type="EMBL" id="JABXBU010002227">
    <property type="protein sequence ID" value="KAF8773493.1"/>
    <property type="molecule type" value="Genomic_DNA"/>
</dbReference>
<reference evidence="1" key="1">
    <citation type="journal article" date="2020" name="bioRxiv">
        <title>Chromosome-level reference genome of the European wasp spider Argiope bruennichi: a resource for studies on range expansion and evolutionary adaptation.</title>
        <authorList>
            <person name="Sheffer M.M."/>
            <person name="Hoppe A."/>
            <person name="Krehenwinkel H."/>
            <person name="Uhl G."/>
            <person name="Kuss A.W."/>
            <person name="Jensen L."/>
            <person name="Jensen C."/>
            <person name="Gillespie R.G."/>
            <person name="Hoff K.J."/>
            <person name="Prost S."/>
        </authorList>
    </citation>
    <scope>NUCLEOTIDE SEQUENCE</scope>
</reference>
<proteinExistence type="predicted"/>
<evidence type="ECO:0000313" key="2">
    <source>
        <dbReference type="Proteomes" id="UP000807504"/>
    </source>
</evidence>
<comment type="caution">
    <text evidence="1">The sequence shown here is derived from an EMBL/GenBank/DDBJ whole genome shotgun (WGS) entry which is preliminary data.</text>
</comment>
<sequence length="138" mass="15844">MCDEHSTLRRDYLANLDCYKGLIADATSTCGGKADSDAEAFLRKYHNLPENERVDWGEQACLSILHGLACIAEKVENSCGETARKTFLIIVEKVKFSIVSECNVEDTRSFKRSFLEFLKLEGKRAELYEFVFERFSRR</sequence>
<keyword evidence="2" id="KW-1185">Reference proteome</keyword>
<organism evidence="1 2">
    <name type="scientific">Argiope bruennichi</name>
    <name type="common">Wasp spider</name>
    <name type="synonym">Aranea bruennichi</name>
    <dbReference type="NCBI Taxonomy" id="94029"/>
    <lineage>
        <taxon>Eukaryota</taxon>
        <taxon>Metazoa</taxon>
        <taxon>Ecdysozoa</taxon>
        <taxon>Arthropoda</taxon>
        <taxon>Chelicerata</taxon>
        <taxon>Arachnida</taxon>
        <taxon>Araneae</taxon>
        <taxon>Araneomorphae</taxon>
        <taxon>Entelegynae</taxon>
        <taxon>Araneoidea</taxon>
        <taxon>Araneidae</taxon>
        <taxon>Argiope</taxon>
    </lineage>
</organism>
<reference evidence="1" key="2">
    <citation type="submission" date="2020-06" db="EMBL/GenBank/DDBJ databases">
        <authorList>
            <person name="Sheffer M."/>
        </authorList>
    </citation>
    <scope>NUCLEOTIDE SEQUENCE</scope>
</reference>
<dbReference type="Proteomes" id="UP000807504">
    <property type="component" value="Unassembled WGS sequence"/>
</dbReference>
<accession>A0A8T0EHK2</accession>
<gene>
    <name evidence="1" type="ORF">HNY73_016152</name>
</gene>